<name>A0ABW0SAD2_9RHOB</name>
<accession>A0ABW0SAD2</accession>
<comment type="caution">
    <text evidence="2">The sequence shown here is derived from an EMBL/GenBank/DDBJ whole genome shotgun (WGS) entry which is preliminary data.</text>
</comment>
<gene>
    <name evidence="2" type="ORF">ACFPOC_05400</name>
</gene>
<feature type="transmembrane region" description="Helical" evidence="1">
    <location>
        <begin position="20"/>
        <end position="40"/>
    </location>
</feature>
<keyword evidence="1" id="KW-0472">Membrane</keyword>
<protein>
    <submittedName>
        <fullName evidence="2">Uncharacterized protein</fullName>
    </submittedName>
</protein>
<sequence>MRVPGASQPSINDVTSAHGAAAPIISIMLWICCSSLILLFGAEFTKAQAETHGSRA</sequence>
<proteinExistence type="predicted"/>
<keyword evidence="3" id="KW-1185">Reference proteome</keyword>
<keyword evidence="1" id="KW-0812">Transmembrane</keyword>
<dbReference type="EMBL" id="JBHSNA010000003">
    <property type="protein sequence ID" value="MFC5565855.1"/>
    <property type="molecule type" value="Genomic_DNA"/>
</dbReference>
<evidence type="ECO:0000313" key="2">
    <source>
        <dbReference type="EMBL" id="MFC5565855.1"/>
    </source>
</evidence>
<evidence type="ECO:0000256" key="1">
    <source>
        <dbReference type="SAM" id="Phobius"/>
    </source>
</evidence>
<dbReference type="RefSeq" id="WP_209838648.1">
    <property type="nucleotide sequence ID" value="NZ_JAGGJP010000003.1"/>
</dbReference>
<dbReference type="Proteomes" id="UP001596056">
    <property type="component" value="Unassembled WGS sequence"/>
</dbReference>
<evidence type="ECO:0000313" key="3">
    <source>
        <dbReference type="Proteomes" id="UP001596056"/>
    </source>
</evidence>
<organism evidence="2 3">
    <name type="scientific">Rubellimicrobium aerolatum</name>
    <dbReference type="NCBI Taxonomy" id="490979"/>
    <lineage>
        <taxon>Bacteria</taxon>
        <taxon>Pseudomonadati</taxon>
        <taxon>Pseudomonadota</taxon>
        <taxon>Alphaproteobacteria</taxon>
        <taxon>Rhodobacterales</taxon>
        <taxon>Roseobacteraceae</taxon>
        <taxon>Rubellimicrobium</taxon>
    </lineage>
</organism>
<reference evidence="3" key="1">
    <citation type="journal article" date="2019" name="Int. J. Syst. Evol. Microbiol.">
        <title>The Global Catalogue of Microorganisms (GCM) 10K type strain sequencing project: providing services to taxonomists for standard genome sequencing and annotation.</title>
        <authorList>
            <consortium name="The Broad Institute Genomics Platform"/>
            <consortium name="The Broad Institute Genome Sequencing Center for Infectious Disease"/>
            <person name="Wu L."/>
            <person name="Ma J."/>
        </authorList>
    </citation>
    <scope>NUCLEOTIDE SEQUENCE [LARGE SCALE GENOMIC DNA]</scope>
    <source>
        <strain evidence="3">KACC 11588</strain>
    </source>
</reference>
<keyword evidence="1" id="KW-1133">Transmembrane helix</keyword>